<evidence type="ECO:0000256" key="3">
    <source>
        <dbReference type="ARBA" id="ARBA00022801"/>
    </source>
</evidence>
<dbReference type="SUPFAM" id="SSF88723">
    <property type="entry name" value="PIN domain-like"/>
    <property type="match status" value="1"/>
</dbReference>
<keyword evidence="2" id="KW-0479">Metal-binding</keyword>
<feature type="domain" description="PIN" evidence="5">
    <location>
        <begin position="5"/>
        <end position="113"/>
    </location>
</feature>
<reference evidence="7 8" key="1">
    <citation type="submission" date="2020-05" db="EMBL/GenBank/DDBJ databases">
        <title>Genome Sequencing of Type Strains.</title>
        <authorList>
            <person name="Lemaire J.F."/>
            <person name="Inderbitzin P."/>
            <person name="Gregorio O.A."/>
            <person name="Collins S.B."/>
            <person name="Wespe N."/>
            <person name="Knight-Connoni V."/>
        </authorList>
    </citation>
    <scope>NUCLEOTIDE SEQUENCE [LARGE SCALE GENOMIC DNA]</scope>
    <source>
        <strain evidence="7 8">ATCC 25174</strain>
    </source>
</reference>
<dbReference type="InterPro" id="IPR002716">
    <property type="entry name" value="PIN_dom"/>
</dbReference>
<feature type="domain" description="VapC50 C-terminal" evidence="6">
    <location>
        <begin position="130"/>
        <end position="183"/>
    </location>
</feature>
<organism evidence="7 8">
    <name type="scientific">Cellulomonas humilata</name>
    <dbReference type="NCBI Taxonomy" id="144055"/>
    <lineage>
        <taxon>Bacteria</taxon>
        <taxon>Bacillati</taxon>
        <taxon>Actinomycetota</taxon>
        <taxon>Actinomycetes</taxon>
        <taxon>Micrococcales</taxon>
        <taxon>Cellulomonadaceae</taxon>
        <taxon>Cellulomonas</taxon>
    </lineage>
</organism>
<name>A0A7Y6A3M6_9CELL</name>
<dbReference type="Pfam" id="PF13470">
    <property type="entry name" value="PIN_3"/>
    <property type="match status" value="1"/>
</dbReference>
<evidence type="ECO:0000259" key="6">
    <source>
        <dbReference type="Pfam" id="PF26343"/>
    </source>
</evidence>
<dbReference type="AlphaFoldDB" id="A0A7Y6A3M6"/>
<protein>
    <submittedName>
        <fullName evidence="7">PIN domain-containing protein</fullName>
    </submittedName>
</protein>
<gene>
    <name evidence="7" type="ORF">HP550_17885</name>
</gene>
<dbReference type="Proteomes" id="UP000565724">
    <property type="component" value="Unassembled WGS sequence"/>
</dbReference>
<proteinExistence type="predicted"/>
<dbReference type="GO" id="GO:0004518">
    <property type="term" value="F:nuclease activity"/>
    <property type="evidence" value="ECO:0007669"/>
    <property type="project" value="UniProtKB-KW"/>
</dbReference>
<evidence type="ECO:0000256" key="2">
    <source>
        <dbReference type="ARBA" id="ARBA00022723"/>
    </source>
</evidence>
<sequence>MIFTAVLDANVLVPYVLCDTLLRSAEAGLYRPLWSSKILDEVRGAVSRVRPDLDPSRLESRLHAMNAAFDGALVEGWEPLVEGIELGGDPHDRHVVAAAVRGGASAVITNNVRDFPDPAMERLGLHTVSPDQFLLDLEDLDPRTMVRVIEQQGADTGNPRMTPIEILDSLGRAGVPEFAAVMRSHFA</sequence>
<dbReference type="GO" id="GO:0016787">
    <property type="term" value="F:hydrolase activity"/>
    <property type="evidence" value="ECO:0007669"/>
    <property type="project" value="UniProtKB-KW"/>
</dbReference>
<evidence type="ECO:0000313" key="8">
    <source>
        <dbReference type="Proteomes" id="UP000565724"/>
    </source>
</evidence>
<evidence type="ECO:0000259" key="5">
    <source>
        <dbReference type="Pfam" id="PF13470"/>
    </source>
</evidence>
<accession>A0A7Y6A3M6</accession>
<dbReference type="CDD" id="cd09854">
    <property type="entry name" value="PIN_VapC-like"/>
    <property type="match status" value="1"/>
</dbReference>
<evidence type="ECO:0000313" key="7">
    <source>
        <dbReference type="EMBL" id="NUU19122.1"/>
    </source>
</evidence>
<keyword evidence="4" id="KW-0460">Magnesium</keyword>
<dbReference type="GO" id="GO:0046872">
    <property type="term" value="F:metal ion binding"/>
    <property type="evidence" value="ECO:0007669"/>
    <property type="project" value="UniProtKB-KW"/>
</dbReference>
<keyword evidence="8" id="KW-1185">Reference proteome</keyword>
<evidence type="ECO:0000256" key="4">
    <source>
        <dbReference type="ARBA" id="ARBA00022842"/>
    </source>
</evidence>
<dbReference type="InterPro" id="IPR029060">
    <property type="entry name" value="PIN-like_dom_sf"/>
</dbReference>
<keyword evidence="1" id="KW-0540">Nuclease</keyword>
<dbReference type="EMBL" id="JABMCI010000070">
    <property type="protein sequence ID" value="NUU19122.1"/>
    <property type="molecule type" value="Genomic_DNA"/>
</dbReference>
<comment type="caution">
    <text evidence="7">The sequence shown here is derived from an EMBL/GenBank/DDBJ whole genome shotgun (WGS) entry which is preliminary data.</text>
</comment>
<dbReference type="RefSeq" id="WP_175349034.1">
    <property type="nucleotide sequence ID" value="NZ_JABMCI010000070.1"/>
</dbReference>
<keyword evidence="3" id="KW-0378">Hydrolase</keyword>
<dbReference type="Pfam" id="PF26343">
    <property type="entry name" value="VapC50_C"/>
    <property type="match status" value="1"/>
</dbReference>
<dbReference type="InterPro" id="IPR058652">
    <property type="entry name" value="VapC50_C"/>
</dbReference>
<evidence type="ECO:0000256" key="1">
    <source>
        <dbReference type="ARBA" id="ARBA00022722"/>
    </source>
</evidence>